<keyword evidence="2" id="KW-0238">DNA-binding</keyword>
<feature type="domain" description="HTH araC/xylS-type" evidence="4">
    <location>
        <begin position="191"/>
        <end position="289"/>
    </location>
</feature>
<organism evidence="5 6">
    <name type="scientific">Peribacillus simplex</name>
    <dbReference type="NCBI Taxonomy" id="1478"/>
    <lineage>
        <taxon>Bacteria</taxon>
        <taxon>Bacillati</taxon>
        <taxon>Bacillota</taxon>
        <taxon>Bacilli</taxon>
        <taxon>Bacillales</taxon>
        <taxon>Bacillaceae</taxon>
        <taxon>Peribacillus</taxon>
    </lineage>
</organism>
<gene>
    <name evidence="5" type="ORF">AS888_22400</name>
</gene>
<dbReference type="SUPFAM" id="SSF51215">
    <property type="entry name" value="Regulatory protein AraC"/>
    <property type="match status" value="1"/>
</dbReference>
<keyword evidence="1" id="KW-0805">Transcription regulation</keyword>
<dbReference type="InterPro" id="IPR018060">
    <property type="entry name" value="HTH_AraC"/>
</dbReference>
<evidence type="ECO:0000256" key="2">
    <source>
        <dbReference type="ARBA" id="ARBA00023125"/>
    </source>
</evidence>
<dbReference type="InterPro" id="IPR014710">
    <property type="entry name" value="RmlC-like_jellyroll"/>
</dbReference>
<reference evidence="5 6" key="1">
    <citation type="submission" date="2015-11" db="EMBL/GenBank/DDBJ databases">
        <title>Genome Sequence of Bacillus simplex strain VanAntwerpen2.</title>
        <authorList>
            <person name="Couger M.B."/>
        </authorList>
    </citation>
    <scope>NUCLEOTIDE SEQUENCE [LARGE SCALE GENOMIC DNA]</scope>
    <source>
        <strain evidence="5 6">VanAntwerpen02</strain>
    </source>
</reference>
<dbReference type="PANTHER" id="PTHR43280:SF2">
    <property type="entry name" value="HTH-TYPE TRANSCRIPTIONAL REGULATOR EXSA"/>
    <property type="match status" value="1"/>
</dbReference>
<dbReference type="InterPro" id="IPR037923">
    <property type="entry name" value="HTH-like"/>
</dbReference>
<keyword evidence="3" id="KW-0804">Transcription</keyword>
<dbReference type="InterPro" id="IPR003313">
    <property type="entry name" value="AraC-bd"/>
</dbReference>
<dbReference type="InterPro" id="IPR009057">
    <property type="entry name" value="Homeodomain-like_sf"/>
</dbReference>
<sequence>MKPMQKQFDNNTLFPLQLVYQDKKNTESELPDHFHDWYEIIYVYDGKGTFFFDNGYHYIQKGDLFIIPGNTIHHTIHDKEDPITCTVIFFNPLLIHNNSLGESFSYHQLFEKSRKAKDYKYSMQCTQQKVLETHFEEMNREWNQEAFGFKHAILLQLHMVLHYLNRMIVQSKHELSTPINWGPLWMPLWMREILVYIESSFTTGLSLVELADVANVSTAHFSRVFKQVIGLNVSEYITQKRILMAKELLLHTDENISVIAERCGFQSMPHFHLTFKKHLGSTPGSYRKNRILTTDYLPPHTENE</sequence>
<dbReference type="Gene3D" id="1.10.10.60">
    <property type="entry name" value="Homeodomain-like"/>
    <property type="match status" value="2"/>
</dbReference>
<dbReference type="Gene3D" id="2.60.120.10">
    <property type="entry name" value="Jelly Rolls"/>
    <property type="match status" value="1"/>
</dbReference>
<dbReference type="PROSITE" id="PS01124">
    <property type="entry name" value="HTH_ARAC_FAMILY_2"/>
    <property type="match status" value="1"/>
</dbReference>
<dbReference type="InterPro" id="IPR020449">
    <property type="entry name" value="Tscrpt_reg_AraC-type_HTH"/>
</dbReference>
<comment type="caution">
    <text evidence="5">The sequence shown here is derived from an EMBL/GenBank/DDBJ whole genome shotgun (WGS) entry which is preliminary data.</text>
</comment>
<dbReference type="GO" id="GO:0043565">
    <property type="term" value="F:sequence-specific DNA binding"/>
    <property type="evidence" value="ECO:0007669"/>
    <property type="project" value="InterPro"/>
</dbReference>
<dbReference type="InterPro" id="IPR018062">
    <property type="entry name" value="HTH_AraC-typ_CS"/>
</dbReference>
<dbReference type="PROSITE" id="PS00041">
    <property type="entry name" value="HTH_ARAC_FAMILY_1"/>
    <property type="match status" value="1"/>
</dbReference>
<evidence type="ECO:0000256" key="1">
    <source>
        <dbReference type="ARBA" id="ARBA00023015"/>
    </source>
</evidence>
<dbReference type="GO" id="GO:0003700">
    <property type="term" value="F:DNA-binding transcription factor activity"/>
    <property type="evidence" value="ECO:0007669"/>
    <property type="project" value="InterPro"/>
</dbReference>
<dbReference type="EMBL" id="LNNH01000028">
    <property type="protein sequence ID" value="KWW17355.1"/>
    <property type="molecule type" value="Genomic_DNA"/>
</dbReference>
<dbReference type="SUPFAM" id="SSF46689">
    <property type="entry name" value="Homeodomain-like"/>
    <property type="match status" value="2"/>
</dbReference>
<evidence type="ECO:0000313" key="6">
    <source>
        <dbReference type="Proteomes" id="UP000064189"/>
    </source>
</evidence>
<evidence type="ECO:0000256" key="3">
    <source>
        <dbReference type="ARBA" id="ARBA00023163"/>
    </source>
</evidence>
<dbReference type="Proteomes" id="UP000064189">
    <property type="component" value="Unassembled WGS sequence"/>
</dbReference>
<dbReference type="Pfam" id="PF02311">
    <property type="entry name" value="AraC_binding"/>
    <property type="match status" value="1"/>
</dbReference>
<dbReference type="PRINTS" id="PR00032">
    <property type="entry name" value="HTHARAC"/>
</dbReference>
<evidence type="ECO:0000259" key="4">
    <source>
        <dbReference type="PROSITE" id="PS01124"/>
    </source>
</evidence>
<proteinExistence type="predicted"/>
<dbReference type="Pfam" id="PF12833">
    <property type="entry name" value="HTH_18"/>
    <property type="match status" value="1"/>
</dbReference>
<evidence type="ECO:0000313" key="5">
    <source>
        <dbReference type="EMBL" id="KWW17355.1"/>
    </source>
</evidence>
<accession>A0A109MWS8</accession>
<protein>
    <recommendedName>
        <fullName evidence="4">HTH araC/xylS-type domain-containing protein</fullName>
    </recommendedName>
</protein>
<dbReference type="AlphaFoldDB" id="A0A109MWS8"/>
<dbReference type="PANTHER" id="PTHR43280">
    <property type="entry name" value="ARAC-FAMILY TRANSCRIPTIONAL REGULATOR"/>
    <property type="match status" value="1"/>
</dbReference>
<dbReference type="SMART" id="SM00342">
    <property type="entry name" value="HTH_ARAC"/>
    <property type="match status" value="1"/>
</dbReference>
<keyword evidence="6" id="KW-1185">Reference proteome</keyword>
<name>A0A109MWS8_9BACI</name>